<dbReference type="PANTHER" id="PTHR42705">
    <property type="entry name" value="BIFUNCTIONAL NON-HOMOLOGOUS END JOINING PROTEIN LIGD"/>
    <property type="match status" value="1"/>
</dbReference>
<dbReference type="RefSeq" id="WP_257926790.1">
    <property type="nucleotide sequence ID" value="NZ_JAMXQV010000042.1"/>
</dbReference>
<dbReference type="PANTHER" id="PTHR42705:SF2">
    <property type="entry name" value="BIFUNCTIONAL NON-HOMOLOGOUS END JOINING PROTEIN LIGD"/>
    <property type="match status" value="1"/>
</dbReference>
<dbReference type="GO" id="GO:0003910">
    <property type="term" value="F:DNA ligase (ATP) activity"/>
    <property type="evidence" value="ECO:0007669"/>
    <property type="project" value="UniProtKB-EC"/>
</dbReference>
<comment type="caution">
    <text evidence="2">The sequence shown here is derived from an EMBL/GenBank/DDBJ whole genome shotgun (WGS) entry which is preliminary data.</text>
</comment>
<organism evidence="2 3">
    <name type="scientific">Amycolatopsis iheyensis</name>
    <dbReference type="NCBI Taxonomy" id="2945988"/>
    <lineage>
        <taxon>Bacteria</taxon>
        <taxon>Bacillati</taxon>
        <taxon>Actinomycetota</taxon>
        <taxon>Actinomycetes</taxon>
        <taxon>Pseudonocardiales</taxon>
        <taxon>Pseudonocardiaceae</taxon>
        <taxon>Amycolatopsis</taxon>
    </lineage>
</organism>
<dbReference type="EMBL" id="JAMXQV010000042">
    <property type="protein sequence ID" value="MCR6490222.1"/>
    <property type="molecule type" value="Genomic_DNA"/>
</dbReference>
<gene>
    <name evidence="2" type="primary">ligD</name>
    <name evidence="2" type="ORF">M8542_46185</name>
</gene>
<dbReference type="Pfam" id="PF21686">
    <property type="entry name" value="LigD_Prim-Pol"/>
    <property type="match status" value="1"/>
</dbReference>
<dbReference type="InterPro" id="IPR052171">
    <property type="entry name" value="NHEJ_LigD"/>
</dbReference>
<dbReference type="AlphaFoldDB" id="A0A9X2SPK3"/>
<keyword evidence="2" id="KW-0436">Ligase</keyword>
<keyword evidence="3" id="KW-1185">Reference proteome</keyword>
<dbReference type="Proteomes" id="UP001144096">
    <property type="component" value="Unassembled WGS sequence"/>
</dbReference>
<reference evidence="2" key="1">
    <citation type="submission" date="2022-06" db="EMBL/GenBank/DDBJ databases">
        <title>Amycolatopsis iheyaensis sp. nov., a new species of the genus Amycolatopsis isolated from soil in Iheya island, Japan.</title>
        <authorList>
            <person name="Ngamcharungchit C."/>
            <person name="Kanto H."/>
            <person name="Take A."/>
            <person name="Intra B."/>
            <person name="Matsumoto A."/>
            <person name="Panbangred W."/>
            <person name="Inahashi Y."/>
        </authorList>
    </citation>
    <scope>NUCLEOTIDE SEQUENCE</scope>
    <source>
        <strain evidence="2">OK19-0408</strain>
    </source>
</reference>
<accession>A0A9X2SPK3</accession>
<evidence type="ECO:0000259" key="1">
    <source>
        <dbReference type="Pfam" id="PF21686"/>
    </source>
</evidence>
<dbReference type="EC" id="6.5.1.1" evidence="2"/>
<dbReference type="Gene3D" id="3.90.920.10">
    <property type="entry name" value="DNA primase, PRIM domain"/>
    <property type="match status" value="1"/>
</dbReference>
<dbReference type="NCBIfam" id="TIGR02778">
    <property type="entry name" value="ligD_pol"/>
    <property type="match status" value="1"/>
</dbReference>
<feature type="domain" description="DNA ligase D polymerase" evidence="1">
    <location>
        <begin position="17"/>
        <end position="269"/>
    </location>
</feature>
<dbReference type="CDD" id="cd04861">
    <property type="entry name" value="LigD_Pol_like"/>
    <property type="match status" value="1"/>
</dbReference>
<evidence type="ECO:0000313" key="2">
    <source>
        <dbReference type="EMBL" id="MCR6490222.1"/>
    </source>
</evidence>
<protein>
    <submittedName>
        <fullName evidence="2">Non-homologous end-joining DNA ligase</fullName>
        <ecNumber evidence="2">6.5.1.1</ecNumber>
    </submittedName>
</protein>
<name>A0A9X2SPK3_9PSEU</name>
<dbReference type="InterPro" id="IPR014145">
    <property type="entry name" value="LigD_pol_dom"/>
</dbReference>
<evidence type="ECO:0000313" key="3">
    <source>
        <dbReference type="Proteomes" id="UP001144096"/>
    </source>
</evidence>
<proteinExistence type="predicted"/>
<sequence>MKISHADKVFYPADGLTKGDVVEYYRAVADVMLPHLRGRPLTLRRFPDGIEGQGWFQKHPGEHFPDSIRVASVPRRGGGSDDYVVCEDADTLDYLAGQGTLEFHVWLSTVDAPERPDRLVLDLDPPDGTPVAELRPVARGIRAEYERAGLTAFVQATGGRGFHVLAPLDAKSDVDVVLELSRALADRVAAADPDRLTTAQRKDKRGDRIFLDANRNGYAQTFVAPYSLRARPGAAAATPLDWRELGKADPDGWSLAKEKQRLARKDDPWRDLAEHAGSAEAALRRLTCGAPLWRWVRPPPRTPHWVR</sequence>